<proteinExistence type="predicted"/>
<evidence type="ECO:0000259" key="7">
    <source>
        <dbReference type="PROSITE" id="PS51194"/>
    </source>
</evidence>
<dbReference type="GO" id="GO:0005737">
    <property type="term" value="C:cytoplasm"/>
    <property type="evidence" value="ECO:0007669"/>
    <property type="project" value="TreeGrafter"/>
</dbReference>
<dbReference type="PANTHER" id="PTHR13710:SF84">
    <property type="entry name" value="ATP-DEPENDENT DNA HELICASE RECS-RELATED"/>
    <property type="match status" value="1"/>
</dbReference>
<evidence type="ECO:0000259" key="6">
    <source>
        <dbReference type="PROSITE" id="PS51192"/>
    </source>
</evidence>
<dbReference type="FunFam" id="3.40.50.300:FF:001389">
    <property type="entry name" value="ATP-dependent DNA helicase RecQ"/>
    <property type="match status" value="1"/>
</dbReference>
<dbReference type="GO" id="GO:0030894">
    <property type="term" value="C:replisome"/>
    <property type="evidence" value="ECO:0007669"/>
    <property type="project" value="TreeGrafter"/>
</dbReference>
<dbReference type="EMBL" id="BMEV01000003">
    <property type="protein sequence ID" value="GGH68969.1"/>
    <property type="molecule type" value="Genomic_DNA"/>
</dbReference>
<dbReference type="InterPro" id="IPR004589">
    <property type="entry name" value="DNA_helicase_ATP-dep_RecQ"/>
</dbReference>
<dbReference type="SMART" id="SM00487">
    <property type="entry name" value="DEXDc"/>
    <property type="match status" value="1"/>
</dbReference>
<dbReference type="PROSITE" id="PS51194">
    <property type="entry name" value="HELICASE_CTER"/>
    <property type="match status" value="1"/>
</dbReference>
<keyword evidence="3 8" id="KW-0347">Helicase</keyword>
<dbReference type="PANTHER" id="PTHR13710">
    <property type="entry name" value="DNA HELICASE RECQ FAMILY MEMBER"/>
    <property type="match status" value="1"/>
</dbReference>
<dbReference type="SUPFAM" id="SSF52540">
    <property type="entry name" value="P-loop containing nucleoside triphosphate hydrolases"/>
    <property type="match status" value="1"/>
</dbReference>
<dbReference type="InterPro" id="IPR036388">
    <property type="entry name" value="WH-like_DNA-bd_sf"/>
</dbReference>
<dbReference type="InterPro" id="IPR011545">
    <property type="entry name" value="DEAD/DEAH_box_helicase_dom"/>
</dbReference>
<organism evidence="8 9">
    <name type="scientific">Compostibacillus humi</name>
    <dbReference type="NCBI Taxonomy" id="1245525"/>
    <lineage>
        <taxon>Bacteria</taxon>
        <taxon>Bacillati</taxon>
        <taxon>Bacillota</taxon>
        <taxon>Bacilli</taxon>
        <taxon>Bacillales</taxon>
        <taxon>Bacillaceae</taxon>
        <taxon>Compostibacillus</taxon>
    </lineage>
</organism>
<dbReference type="GO" id="GO:0016787">
    <property type="term" value="F:hydrolase activity"/>
    <property type="evidence" value="ECO:0007669"/>
    <property type="project" value="UniProtKB-KW"/>
</dbReference>
<gene>
    <name evidence="8" type="primary">recQ</name>
    <name evidence="8" type="ORF">GCM10010978_02490</name>
</gene>
<dbReference type="Proteomes" id="UP000602050">
    <property type="component" value="Unassembled WGS sequence"/>
</dbReference>
<keyword evidence="9" id="KW-1185">Reference proteome</keyword>
<dbReference type="GO" id="GO:0005524">
    <property type="term" value="F:ATP binding"/>
    <property type="evidence" value="ECO:0007669"/>
    <property type="project" value="UniProtKB-KW"/>
</dbReference>
<keyword evidence="5" id="KW-0238">DNA-binding</keyword>
<feature type="domain" description="Helicase C-terminal" evidence="7">
    <location>
        <begin position="218"/>
        <end position="369"/>
    </location>
</feature>
<evidence type="ECO:0000256" key="1">
    <source>
        <dbReference type="ARBA" id="ARBA00022741"/>
    </source>
</evidence>
<keyword evidence="1" id="KW-0547">Nucleotide-binding</keyword>
<sequence length="514" mass="59504">MAQQLLEKELQKYFGYPTFRPGQKEIIQDVLEGTDVLGVLPTGSGKSVCYQLPAMLLEGLTIVVSPLISLMIDQVKQLRAMRVPGVTTLNSFMDVRQRQQVLKNLHRYKLLYVSPELLTHPATVAHFKNVRVSLFVIDEAHCISQWGHEFRPDYLKLSTVLDTLEQPTTLALSATVTPEVQQDIIFSLKKPNMKKRIYPMDRPNIVLAAEKVNSDEEKIEKIIRLLNTYTVPSLIYFSSKKTAEKTAAILAKAFSDRHVTFYHGGMEQTDRIAVQQQFMNDQLDIICCTSAFGMGINKDNIRLIIHYHLPMQKESYIQEAGRAGRDGELSLSLLLFTNQDIHIPEQLIKQELPEEETVFRVFQYMTALYNQGKPVPEDLYMENQFELNEIQWRFLKFQLEKHDMIKGNYIHLTTEKSKKAYHSILAFIRERHDWKMKKLEEMVQWVNSKSCLRESLYAEFQSSFSPPIGPCCSRCGLDWGKLPLLEKKNKVISYNDWQQQLKYILQVGEDIETE</sequence>
<name>A0A8J3EJ24_9BACI</name>
<evidence type="ECO:0000256" key="2">
    <source>
        <dbReference type="ARBA" id="ARBA00022801"/>
    </source>
</evidence>
<keyword evidence="2" id="KW-0378">Hydrolase</keyword>
<dbReference type="InterPro" id="IPR002464">
    <property type="entry name" value="DNA/RNA_helicase_DEAH_CS"/>
</dbReference>
<accession>A0A8J3EJ24</accession>
<dbReference type="Pfam" id="PF00270">
    <property type="entry name" value="DEAD"/>
    <property type="match status" value="1"/>
</dbReference>
<dbReference type="Pfam" id="PF00271">
    <property type="entry name" value="Helicase_C"/>
    <property type="match status" value="1"/>
</dbReference>
<evidence type="ECO:0000256" key="5">
    <source>
        <dbReference type="ARBA" id="ARBA00023125"/>
    </source>
</evidence>
<dbReference type="InterPro" id="IPR027417">
    <property type="entry name" value="P-loop_NTPase"/>
</dbReference>
<dbReference type="PROSITE" id="PS00690">
    <property type="entry name" value="DEAH_ATP_HELICASE"/>
    <property type="match status" value="1"/>
</dbReference>
<dbReference type="SMART" id="SM00490">
    <property type="entry name" value="HELICc"/>
    <property type="match status" value="1"/>
</dbReference>
<reference evidence="8" key="1">
    <citation type="journal article" date="2014" name="Int. J. Syst. Evol. Microbiol.">
        <title>Complete genome sequence of Corynebacterium casei LMG S-19264T (=DSM 44701T), isolated from a smear-ripened cheese.</title>
        <authorList>
            <consortium name="US DOE Joint Genome Institute (JGI-PGF)"/>
            <person name="Walter F."/>
            <person name="Albersmeier A."/>
            <person name="Kalinowski J."/>
            <person name="Ruckert C."/>
        </authorList>
    </citation>
    <scope>NUCLEOTIDE SEQUENCE</scope>
    <source>
        <strain evidence="8">CGMCC 1.12360</strain>
    </source>
</reference>
<dbReference type="RefSeq" id="WP_188390549.1">
    <property type="nucleotide sequence ID" value="NZ_BMEV01000003.1"/>
</dbReference>
<dbReference type="Gene3D" id="1.10.10.10">
    <property type="entry name" value="Winged helix-like DNA-binding domain superfamily/Winged helix DNA-binding domain"/>
    <property type="match status" value="1"/>
</dbReference>
<evidence type="ECO:0000313" key="9">
    <source>
        <dbReference type="Proteomes" id="UP000602050"/>
    </source>
</evidence>
<dbReference type="InterPro" id="IPR001650">
    <property type="entry name" value="Helicase_C-like"/>
</dbReference>
<evidence type="ECO:0000256" key="3">
    <source>
        <dbReference type="ARBA" id="ARBA00022806"/>
    </source>
</evidence>
<dbReference type="PROSITE" id="PS51192">
    <property type="entry name" value="HELICASE_ATP_BIND_1"/>
    <property type="match status" value="1"/>
</dbReference>
<dbReference type="GO" id="GO:0043138">
    <property type="term" value="F:3'-5' DNA helicase activity"/>
    <property type="evidence" value="ECO:0007669"/>
    <property type="project" value="TreeGrafter"/>
</dbReference>
<dbReference type="GO" id="GO:0006281">
    <property type="term" value="P:DNA repair"/>
    <property type="evidence" value="ECO:0007669"/>
    <property type="project" value="TreeGrafter"/>
</dbReference>
<dbReference type="GO" id="GO:0009378">
    <property type="term" value="F:four-way junction helicase activity"/>
    <property type="evidence" value="ECO:0007669"/>
    <property type="project" value="TreeGrafter"/>
</dbReference>
<comment type="caution">
    <text evidence="8">The sequence shown here is derived from an EMBL/GenBank/DDBJ whole genome shotgun (WGS) entry which is preliminary data.</text>
</comment>
<protein>
    <submittedName>
        <fullName evidence="8">ATP-dependent DNA helicase RecQ</fullName>
    </submittedName>
</protein>
<dbReference type="CDD" id="cd17920">
    <property type="entry name" value="DEXHc_RecQ"/>
    <property type="match status" value="1"/>
</dbReference>
<evidence type="ECO:0000313" key="8">
    <source>
        <dbReference type="EMBL" id="GGH68969.1"/>
    </source>
</evidence>
<dbReference type="InterPro" id="IPR014001">
    <property type="entry name" value="Helicase_ATP-bd"/>
</dbReference>
<dbReference type="GO" id="GO:0003677">
    <property type="term" value="F:DNA binding"/>
    <property type="evidence" value="ECO:0007669"/>
    <property type="project" value="UniProtKB-KW"/>
</dbReference>
<dbReference type="GO" id="GO:0006310">
    <property type="term" value="P:DNA recombination"/>
    <property type="evidence" value="ECO:0007669"/>
    <property type="project" value="InterPro"/>
</dbReference>
<dbReference type="GO" id="GO:0043590">
    <property type="term" value="C:bacterial nucleoid"/>
    <property type="evidence" value="ECO:0007669"/>
    <property type="project" value="TreeGrafter"/>
</dbReference>
<keyword evidence="4" id="KW-0067">ATP-binding</keyword>
<feature type="domain" description="Helicase ATP-binding" evidence="6">
    <location>
        <begin position="27"/>
        <end position="194"/>
    </location>
</feature>
<evidence type="ECO:0000256" key="4">
    <source>
        <dbReference type="ARBA" id="ARBA00022840"/>
    </source>
</evidence>
<dbReference type="Gene3D" id="3.40.50.300">
    <property type="entry name" value="P-loop containing nucleotide triphosphate hydrolases"/>
    <property type="match status" value="2"/>
</dbReference>
<dbReference type="AlphaFoldDB" id="A0A8J3EJ24"/>
<reference evidence="8" key="2">
    <citation type="submission" date="2020-09" db="EMBL/GenBank/DDBJ databases">
        <authorList>
            <person name="Sun Q."/>
            <person name="Zhou Y."/>
        </authorList>
    </citation>
    <scope>NUCLEOTIDE SEQUENCE</scope>
    <source>
        <strain evidence="8">CGMCC 1.12360</strain>
    </source>
</reference>
<dbReference type="NCBIfam" id="TIGR00614">
    <property type="entry name" value="recQ_fam"/>
    <property type="match status" value="1"/>
</dbReference>